<keyword evidence="1" id="KW-0575">Peroxidase</keyword>
<dbReference type="Proteomes" id="UP001141659">
    <property type="component" value="Unassembled WGS sequence"/>
</dbReference>
<dbReference type="AlphaFoldDB" id="A0AAW5T499"/>
<evidence type="ECO:0000313" key="1">
    <source>
        <dbReference type="EMBL" id="MCV7390224.1"/>
    </source>
</evidence>
<evidence type="ECO:0000313" key="2">
    <source>
        <dbReference type="Proteomes" id="UP001141659"/>
    </source>
</evidence>
<organism evidence="1 2">
    <name type="scientific">Mycolicibacterium porcinum</name>
    <dbReference type="NCBI Taxonomy" id="39693"/>
    <lineage>
        <taxon>Bacteria</taxon>
        <taxon>Bacillati</taxon>
        <taxon>Actinomycetota</taxon>
        <taxon>Actinomycetes</taxon>
        <taxon>Mycobacteriales</taxon>
        <taxon>Mycobacteriaceae</taxon>
        <taxon>Mycolicibacterium</taxon>
    </lineage>
</organism>
<dbReference type="RefSeq" id="WP_036444372.1">
    <property type="nucleotide sequence ID" value="NZ_JACKVC010000017.1"/>
</dbReference>
<accession>A0AAW5T499</accession>
<name>A0AAW5T499_9MYCO</name>
<dbReference type="GO" id="GO:0004601">
    <property type="term" value="F:peroxidase activity"/>
    <property type="evidence" value="ECO:0007669"/>
    <property type="project" value="UniProtKB-KW"/>
</dbReference>
<proteinExistence type="predicted"/>
<dbReference type="EMBL" id="JACKVC010000017">
    <property type="protein sequence ID" value="MCV7390224.1"/>
    <property type="molecule type" value="Genomic_DNA"/>
</dbReference>
<comment type="caution">
    <text evidence="1">The sequence shown here is derived from an EMBL/GenBank/DDBJ whole genome shotgun (WGS) entry which is preliminary data.</text>
</comment>
<keyword evidence="1" id="KW-0560">Oxidoreductase</keyword>
<reference evidence="1" key="2">
    <citation type="journal article" date="2022" name="BMC Genomics">
        <title>Comparative genome analysis of mycobacteria focusing on tRNA and non-coding RNA.</title>
        <authorList>
            <person name="Behra P.R.K."/>
            <person name="Pettersson B.M.F."/>
            <person name="Ramesh M."/>
            <person name="Das S."/>
            <person name="Dasgupta S."/>
            <person name="Kirsebom L.A."/>
        </authorList>
    </citation>
    <scope>NUCLEOTIDE SEQUENCE</scope>
    <source>
        <strain evidence="1">DSM 44242</strain>
    </source>
</reference>
<protein>
    <submittedName>
        <fullName evidence="1">Heme peroxidase</fullName>
    </submittedName>
</protein>
<sequence length="227" mass="24130">MNTEIERLRAACERDLGDPAGWPEPVGYPKSLALCIIDAIYVTGARHLTVENVVERYRSHRAGQGGDADTDGAIELLASVDEFGGPERWASEIGNLRPTSTAKNAPLRAVALVAAATALVELGVETAADLRAVAEDAERRGPARAAWCGVPGQRSGFTWTYLVLLAQLPEVRVDAAVAGYVAREAGSADAAAALRAVADCAGWDLAALHTALWRFESRRRRDLPSSA</sequence>
<gene>
    <name evidence="1" type="ORF">H5P34_19365</name>
</gene>
<reference evidence="1" key="1">
    <citation type="submission" date="2020-07" db="EMBL/GenBank/DDBJ databases">
        <authorList>
            <person name="Pettersson B.M.F."/>
            <person name="Behra P.R.K."/>
            <person name="Ramesh M."/>
            <person name="Das S."/>
            <person name="Dasgupta S."/>
            <person name="Kirsebom L.A."/>
        </authorList>
    </citation>
    <scope>NUCLEOTIDE SEQUENCE</scope>
    <source>
        <strain evidence="1">DSM 44242</strain>
    </source>
</reference>